<protein>
    <submittedName>
        <fullName evidence="1">Uncharacterized protein</fullName>
    </submittedName>
</protein>
<name>A0A4C1ZCR9_EUMVA</name>
<dbReference type="EMBL" id="BGZK01001748">
    <property type="protein sequence ID" value="GBP85608.1"/>
    <property type="molecule type" value="Genomic_DNA"/>
</dbReference>
<keyword evidence="2" id="KW-1185">Reference proteome</keyword>
<accession>A0A4C1ZCR9</accession>
<dbReference type="AlphaFoldDB" id="A0A4C1ZCR9"/>
<proteinExistence type="predicted"/>
<organism evidence="1 2">
    <name type="scientific">Eumeta variegata</name>
    <name type="common">Bagworm moth</name>
    <name type="synonym">Eumeta japonica</name>
    <dbReference type="NCBI Taxonomy" id="151549"/>
    <lineage>
        <taxon>Eukaryota</taxon>
        <taxon>Metazoa</taxon>
        <taxon>Ecdysozoa</taxon>
        <taxon>Arthropoda</taxon>
        <taxon>Hexapoda</taxon>
        <taxon>Insecta</taxon>
        <taxon>Pterygota</taxon>
        <taxon>Neoptera</taxon>
        <taxon>Endopterygota</taxon>
        <taxon>Lepidoptera</taxon>
        <taxon>Glossata</taxon>
        <taxon>Ditrysia</taxon>
        <taxon>Tineoidea</taxon>
        <taxon>Psychidae</taxon>
        <taxon>Oiketicinae</taxon>
        <taxon>Eumeta</taxon>
    </lineage>
</organism>
<sequence length="204" mass="23311">MALHLNAVHRYDPQRRTSDALTQRMKHVACYWSKLVKNPSRLYYLAGKALASDTMGSVFDFRPGYSSLKIDLWSYIPHISMIFYDLYIQARCLARRSEILKQERYARLVSCGNPWSLPNLLRHRHKASTARDPLFHASSERPIADSLPNYSEYASKIKDRRECCACARAVYSTSLISWKFPTIVALCALRSPLTPIGGLRAGRV</sequence>
<evidence type="ECO:0000313" key="1">
    <source>
        <dbReference type="EMBL" id="GBP85608.1"/>
    </source>
</evidence>
<evidence type="ECO:0000313" key="2">
    <source>
        <dbReference type="Proteomes" id="UP000299102"/>
    </source>
</evidence>
<gene>
    <name evidence="1" type="ORF">EVAR_67720_1</name>
</gene>
<reference evidence="1 2" key="1">
    <citation type="journal article" date="2019" name="Commun. Biol.">
        <title>The bagworm genome reveals a unique fibroin gene that provides high tensile strength.</title>
        <authorList>
            <person name="Kono N."/>
            <person name="Nakamura H."/>
            <person name="Ohtoshi R."/>
            <person name="Tomita M."/>
            <person name="Numata K."/>
            <person name="Arakawa K."/>
        </authorList>
    </citation>
    <scope>NUCLEOTIDE SEQUENCE [LARGE SCALE GENOMIC DNA]</scope>
</reference>
<dbReference type="Proteomes" id="UP000299102">
    <property type="component" value="Unassembled WGS sequence"/>
</dbReference>
<comment type="caution">
    <text evidence="1">The sequence shown here is derived from an EMBL/GenBank/DDBJ whole genome shotgun (WGS) entry which is preliminary data.</text>
</comment>